<proteinExistence type="predicted"/>
<evidence type="ECO:0000313" key="1">
    <source>
        <dbReference type="EMBL" id="OJD15817.1"/>
    </source>
</evidence>
<accession>A0A1J9PHA9</accession>
<evidence type="ECO:0000313" key="2">
    <source>
        <dbReference type="Proteomes" id="UP000182235"/>
    </source>
</evidence>
<organism evidence="1 2">
    <name type="scientific">Emergomyces pasteurianus Ep9510</name>
    <dbReference type="NCBI Taxonomy" id="1447872"/>
    <lineage>
        <taxon>Eukaryota</taxon>
        <taxon>Fungi</taxon>
        <taxon>Dikarya</taxon>
        <taxon>Ascomycota</taxon>
        <taxon>Pezizomycotina</taxon>
        <taxon>Eurotiomycetes</taxon>
        <taxon>Eurotiomycetidae</taxon>
        <taxon>Onygenales</taxon>
        <taxon>Ajellomycetaceae</taxon>
        <taxon>Emergomyces</taxon>
    </lineage>
</organism>
<name>A0A1J9PHA9_9EURO</name>
<protein>
    <submittedName>
        <fullName evidence="1">Uncharacterized protein</fullName>
    </submittedName>
</protein>
<reference evidence="1 2" key="1">
    <citation type="submission" date="2015-07" db="EMBL/GenBank/DDBJ databases">
        <title>Emmonsia species relationships and genome sequence.</title>
        <authorList>
            <consortium name="The Broad Institute Genomics Platform"/>
            <person name="Cuomo C.A."/>
            <person name="Munoz J.F."/>
            <person name="Imamovic A."/>
            <person name="Priest M.E."/>
            <person name="Young S."/>
            <person name="Clay O.K."/>
            <person name="McEwen J.G."/>
        </authorList>
    </citation>
    <scope>NUCLEOTIDE SEQUENCE [LARGE SCALE GENOMIC DNA]</scope>
    <source>
        <strain evidence="1 2">UAMH 9510</strain>
    </source>
</reference>
<dbReference type="Proteomes" id="UP000182235">
    <property type="component" value="Unassembled WGS sequence"/>
</dbReference>
<comment type="caution">
    <text evidence="1">The sequence shown here is derived from an EMBL/GenBank/DDBJ whole genome shotgun (WGS) entry which is preliminary data.</text>
</comment>
<keyword evidence="2" id="KW-1185">Reference proteome</keyword>
<dbReference type="AlphaFoldDB" id="A0A1J9PHA9"/>
<gene>
    <name evidence="1" type="ORF">AJ78_03959</name>
</gene>
<dbReference type="VEuPathDB" id="FungiDB:AJ78_03959"/>
<sequence>MPIGNIRRRSQQIAVSTAVARLRADDTAQERLLRGTYDSVEFYDSSSPAYRRRREAAKREFLMIIRALLISKGKIDPQISDEDLLRYSFQPCRAVPIITGYLAYITEDPAFRNRGRLEDKVKIGSIRVRGAFLWFYAQAILKEKAAEVYVDWADKVSKVTHKAAIEQGLSKASYHKSYYGVAELRLLFNALQQKAHHVDWHKQLYVLWALGSMSVLRPSSIGISKGYENYPDQFLMWKDLKFFPNFNNQGRLALQLTVRCIKHRRDVYKNDTLDTKPVTFFFMSVEKMKT</sequence>
<dbReference type="EMBL" id="LGRN01000136">
    <property type="protein sequence ID" value="OJD15817.1"/>
    <property type="molecule type" value="Genomic_DNA"/>
</dbReference>